<reference evidence="1 2" key="1">
    <citation type="submission" date="2018-10" db="EMBL/GenBank/DDBJ databases">
        <title>Tessaracoccus antarcticuss sp. nov., isolated from sediment.</title>
        <authorList>
            <person name="Zhou L.Y."/>
            <person name="Du Z.J."/>
        </authorList>
    </citation>
    <scope>NUCLEOTIDE SEQUENCE [LARGE SCALE GENOMIC DNA]</scope>
    <source>
        <strain evidence="1 2">JDX10</strain>
    </source>
</reference>
<name>A0A3M0GCT2_9ACTN</name>
<comment type="caution">
    <text evidence="1">The sequence shown here is derived from an EMBL/GenBank/DDBJ whole genome shotgun (WGS) entry which is preliminary data.</text>
</comment>
<dbReference type="RefSeq" id="WP_121900877.1">
    <property type="nucleotide sequence ID" value="NZ_REFW01000001.1"/>
</dbReference>
<gene>
    <name evidence="1" type="ORF">EAX62_07180</name>
</gene>
<dbReference type="InterPro" id="IPR009097">
    <property type="entry name" value="Cyclic_Pdiesterase"/>
</dbReference>
<dbReference type="SUPFAM" id="SSF55144">
    <property type="entry name" value="LigT-like"/>
    <property type="match status" value="1"/>
</dbReference>
<dbReference type="Proteomes" id="UP000275256">
    <property type="component" value="Unassembled WGS sequence"/>
</dbReference>
<dbReference type="Pfam" id="PF13563">
    <property type="entry name" value="2_5_RNA_ligase2"/>
    <property type="match status" value="1"/>
</dbReference>
<organism evidence="1 2">
    <name type="scientific">Tessaracoccus antarcticus</name>
    <dbReference type="NCBI Taxonomy" id="2479848"/>
    <lineage>
        <taxon>Bacteria</taxon>
        <taxon>Bacillati</taxon>
        <taxon>Actinomycetota</taxon>
        <taxon>Actinomycetes</taxon>
        <taxon>Propionibacteriales</taxon>
        <taxon>Propionibacteriaceae</taxon>
        <taxon>Tessaracoccus</taxon>
    </lineage>
</organism>
<evidence type="ECO:0000313" key="2">
    <source>
        <dbReference type="Proteomes" id="UP000275256"/>
    </source>
</evidence>
<accession>A0A3M0GCT2</accession>
<protein>
    <recommendedName>
        <fullName evidence="3">2'-5' RNA ligase family protein</fullName>
    </recommendedName>
</protein>
<proteinExistence type="predicted"/>
<dbReference type="OrthoDB" id="5193841at2"/>
<dbReference type="Gene3D" id="3.90.1140.10">
    <property type="entry name" value="Cyclic phosphodiesterase"/>
    <property type="match status" value="1"/>
</dbReference>
<keyword evidence="2" id="KW-1185">Reference proteome</keyword>
<dbReference type="AlphaFoldDB" id="A0A3M0GCT2"/>
<sequence>MESFFARMEPWRKPEGALHLYVLPGDDTIDRFAAAQRSIDGVEHLPLMPEAYLHCTLQRLAEFDDEVAQQDFTRLGDCLGAALSGLPSFDLTFGGPRAGEVAVEVSAASSPEWDGLVTSSRRAIVEAWGHEPPAPPAAPHLSLAYATGSVGHEKVASLLADVEPIGAMRVGAVHLVSVTVRPERGTFDFTSLANWDLQNSH</sequence>
<dbReference type="EMBL" id="REFW01000001">
    <property type="protein sequence ID" value="RMB62327.1"/>
    <property type="molecule type" value="Genomic_DNA"/>
</dbReference>
<evidence type="ECO:0000313" key="1">
    <source>
        <dbReference type="EMBL" id="RMB62327.1"/>
    </source>
</evidence>
<evidence type="ECO:0008006" key="3">
    <source>
        <dbReference type="Google" id="ProtNLM"/>
    </source>
</evidence>